<feature type="transmembrane region" description="Helical" evidence="5">
    <location>
        <begin position="125"/>
        <end position="149"/>
    </location>
</feature>
<evidence type="ECO:0000256" key="2">
    <source>
        <dbReference type="ARBA" id="ARBA00022692"/>
    </source>
</evidence>
<evidence type="ECO:0000256" key="5">
    <source>
        <dbReference type="SAM" id="Phobius"/>
    </source>
</evidence>
<dbReference type="InterPro" id="IPR018499">
    <property type="entry name" value="Tetraspanin/Peripherin"/>
</dbReference>
<dbReference type="PANTHER" id="PTHR19282:SF273">
    <property type="entry name" value="TETRASPANIN"/>
    <property type="match status" value="1"/>
</dbReference>
<evidence type="ECO:0000256" key="3">
    <source>
        <dbReference type="ARBA" id="ARBA00022989"/>
    </source>
</evidence>
<evidence type="ECO:0000313" key="7">
    <source>
        <dbReference type="EMBL" id="CAH1154154.1"/>
    </source>
</evidence>
<protein>
    <recommendedName>
        <fullName evidence="9">Tetraspanin</fullName>
    </recommendedName>
</protein>
<keyword evidence="3 5" id="KW-1133">Transmembrane helix</keyword>
<dbReference type="SUPFAM" id="SSF48652">
    <property type="entry name" value="Tetraspanin"/>
    <property type="match status" value="1"/>
</dbReference>
<dbReference type="AlphaFoldDB" id="A0A9P0DGD1"/>
<dbReference type="EMBL" id="OU896721">
    <property type="protein sequence ID" value="CAH1154154.1"/>
    <property type="molecule type" value="Genomic_DNA"/>
</dbReference>
<proteinExistence type="predicted"/>
<keyword evidence="2 5" id="KW-0812">Transmembrane</keyword>
<dbReference type="PANTHER" id="PTHR19282">
    <property type="entry name" value="TETRASPANIN"/>
    <property type="match status" value="1"/>
</dbReference>
<organism evidence="7 8">
    <name type="scientific">Phaedon cochleariae</name>
    <name type="common">Mustard beetle</name>
    <dbReference type="NCBI Taxonomy" id="80249"/>
    <lineage>
        <taxon>Eukaryota</taxon>
        <taxon>Metazoa</taxon>
        <taxon>Ecdysozoa</taxon>
        <taxon>Arthropoda</taxon>
        <taxon>Hexapoda</taxon>
        <taxon>Insecta</taxon>
        <taxon>Pterygota</taxon>
        <taxon>Neoptera</taxon>
        <taxon>Endopterygota</taxon>
        <taxon>Coleoptera</taxon>
        <taxon>Polyphaga</taxon>
        <taxon>Cucujiformia</taxon>
        <taxon>Chrysomeloidea</taxon>
        <taxon>Chrysomelidae</taxon>
        <taxon>Chrysomelinae</taxon>
        <taxon>Chrysomelini</taxon>
        <taxon>Phaedon</taxon>
    </lineage>
</organism>
<feature type="signal peptide" evidence="6">
    <location>
        <begin position="1"/>
        <end position="24"/>
    </location>
</feature>
<evidence type="ECO:0008006" key="9">
    <source>
        <dbReference type="Google" id="ProtNLM"/>
    </source>
</evidence>
<dbReference type="GO" id="GO:0005886">
    <property type="term" value="C:plasma membrane"/>
    <property type="evidence" value="ECO:0007669"/>
    <property type="project" value="TreeGrafter"/>
</dbReference>
<comment type="subcellular location">
    <subcellularLocation>
        <location evidence="1">Membrane</location>
        <topology evidence="1">Multi-pass membrane protein</topology>
    </subcellularLocation>
</comment>
<keyword evidence="6" id="KW-0732">Signal</keyword>
<accession>A0A9P0DGD1</accession>
<reference evidence="7" key="2">
    <citation type="submission" date="2022-10" db="EMBL/GenBank/DDBJ databases">
        <authorList>
            <consortium name="ENA_rothamsted_submissions"/>
            <consortium name="culmorum"/>
            <person name="King R."/>
        </authorList>
    </citation>
    <scope>NUCLEOTIDE SEQUENCE</scope>
</reference>
<dbReference type="InterPro" id="IPR008952">
    <property type="entry name" value="Tetraspanin_EC2_sf"/>
</dbReference>
<evidence type="ECO:0000256" key="1">
    <source>
        <dbReference type="ARBA" id="ARBA00004141"/>
    </source>
</evidence>
<name>A0A9P0DGD1_PHACE</name>
<reference evidence="7" key="1">
    <citation type="submission" date="2022-01" db="EMBL/GenBank/DDBJ databases">
        <authorList>
            <person name="King R."/>
        </authorList>
    </citation>
    <scope>NUCLEOTIDE SEQUENCE</scope>
</reference>
<dbReference type="CDD" id="cd03156">
    <property type="entry name" value="uroplakin_I_like_LEL"/>
    <property type="match status" value="1"/>
</dbReference>
<feature type="chain" id="PRO_5040278129" description="Tetraspanin" evidence="6">
    <location>
        <begin position="25"/>
        <end position="158"/>
    </location>
</feature>
<dbReference type="Proteomes" id="UP001153737">
    <property type="component" value="Chromosome 15"/>
</dbReference>
<evidence type="ECO:0000256" key="4">
    <source>
        <dbReference type="ARBA" id="ARBA00023136"/>
    </source>
</evidence>
<dbReference type="Gene3D" id="1.10.1450.10">
    <property type="entry name" value="Tetraspanin"/>
    <property type="match status" value="1"/>
</dbReference>
<dbReference type="Pfam" id="PF00335">
    <property type="entry name" value="Tetraspanin"/>
    <property type="match status" value="1"/>
</dbReference>
<evidence type="ECO:0000313" key="8">
    <source>
        <dbReference type="Proteomes" id="UP001153737"/>
    </source>
</evidence>
<sequence length="158" mass="17385">MLMAFAGLLIIIFIIELAVGIAAAVYKSDFQEALKESLKKSMENYSDPNNPERISWDNVQRKLMCCGVDGPGDWQGQSTPNSCCTSEKLDQETEAYCLDNAFGTYMFKTGCFEHLKGKFESNSTILIGVGIGIAFVEVIGIVLACWLAYTIKNEDSGK</sequence>
<evidence type="ECO:0000256" key="6">
    <source>
        <dbReference type="SAM" id="SignalP"/>
    </source>
</evidence>
<keyword evidence="8" id="KW-1185">Reference proteome</keyword>
<keyword evidence="4 5" id="KW-0472">Membrane</keyword>
<gene>
    <name evidence="7" type="ORF">PHAECO_LOCUS4690</name>
</gene>